<keyword evidence="2" id="KW-1185">Reference proteome</keyword>
<dbReference type="RefSeq" id="WP_102330586.1">
    <property type="nucleotide sequence ID" value="NZ_CP058566.2"/>
</dbReference>
<dbReference type="EMBL" id="JQAN02000011">
    <property type="protein sequence ID" value="PPD57574.1"/>
    <property type="molecule type" value="Genomic_DNA"/>
</dbReference>
<comment type="caution">
    <text evidence="1">The sequence shown here is derived from an EMBL/GenBank/DDBJ whole genome shotgun (WGS) entry which is preliminary data.</text>
</comment>
<accession>A0A2P5P5L1</accession>
<proteinExistence type="predicted"/>
<evidence type="ECO:0000313" key="1">
    <source>
        <dbReference type="EMBL" id="PPD57574.1"/>
    </source>
</evidence>
<dbReference type="AlphaFoldDB" id="A0A2P5P5L1"/>
<protein>
    <submittedName>
        <fullName evidence="1">Uncharacterized protein</fullName>
    </submittedName>
</protein>
<sequence length="153" mass="17480">MQEIPFSVPVSGTVKIDGSSITITINRSETFISFEPETPAGARHSALERGRTTYDVILESAREFIRRNGYNRFLAPELYDIAHEKYPELKKNSFLTRVISSSPNHPSYKYYSSRRDYFVHMINGIYQLDAKYVVKDNGETGNPNGASLFMNRD</sequence>
<name>A0A2P5P5L1_9CHLR</name>
<organism evidence="1 2">
    <name type="scientific">Dehalogenimonas etheniformans</name>
    <dbReference type="NCBI Taxonomy" id="1536648"/>
    <lineage>
        <taxon>Bacteria</taxon>
        <taxon>Bacillati</taxon>
        <taxon>Chloroflexota</taxon>
        <taxon>Dehalococcoidia</taxon>
        <taxon>Dehalococcoidales</taxon>
        <taxon>Dehalococcoidaceae</taxon>
        <taxon>Dehalogenimonas</taxon>
    </lineage>
</organism>
<reference evidence="1 2" key="1">
    <citation type="journal article" date="2017" name="ISME J.">
        <title>Grape pomace compost harbors organohalide-respiring Dehalogenimonas species with novel reductive dehalogenase genes.</title>
        <authorList>
            <person name="Yang Y."/>
            <person name="Higgins S.A."/>
            <person name="Yan J."/>
            <person name="Simsir B."/>
            <person name="Chourey K."/>
            <person name="Iyer R."/>
            <person name="Hettich R.L."/>
            <person name="Baldwin B."/>
            <person name="Ogles D.M."/>
            <person name="Loffler F.E."/>
        </authorList>
    </citation>
    <scope>NUCLEOTIDE SEQUENCE [LARGE SCALE GENOMIC DNA]</scope>
    <source>
        <strain evidence="1 2">GP</strain>
    </source>
</reference>
<dbReference type="Proteomes" id="UP000235653">
    <property type="component" value="Unassembled WGS sequence"/>
</dbReference>
<evidence type="ECO:0000313" key="2">
    <source>
        <dbReference type="Proteomes" id="UP000235653"/>
    </source>
</evidence>
<gene>
    <name evidence="1" type="ORF">JP09_007440</name>
</gene>